<organism evidence="2 3">
    <name type="scientific">Olea europaea subsp. europaea</name>
    <dbReference type="NCBI Taxonomy" id="158383"/>
    <lineage>
        <taxon>Eukaryota</taxon>
        <taxon>Viridiplantae</taxon>
        <taxon>Streptophyta</taxon>
        <taxon>Embryophyta</taxon>
        <taxon>Tracheophyta</taxon>
        <taxon>Spermatophyta</taxon>
        <taxon>Magnoliopsida</taxon>
        <taxon>eudicotyledons</taxon>
        <taxon>Gunneridae</taxon>
        <taxon>Pentapetalae</taxon>
        <taxon>asterids</taxon>
        <taxon>lamiids</taxon>
        <taxon>Lamiales</taxon>
        <taxon>Oleaceae</taxon>
        <taxon>Oleeae</taxon>
        <taxon>Olea</taxon>
    </lineage>
</organism>
<proteinExistence type="predicted"/>
<sequence>MIFCLKTLSRLALLWNLLQKGELHDRWYSLLYDPVVSAVASARMIELNVLLQLYNQDLIGQTVQKRQSAV</sequence>
<evidence type="ECO:0000256" key="1">
    <source>
        <dbReference type="SAM" id="SignalP"/>
    </source>
</evidence>
<dbReference type="AlphaFoldDB" id="A0A8S0TE19"/>
<comment type="caution">
    <text evidence="2">The sequence shown here is derived from an EMBL/GenBank/DDBJ whole genome shotgun (WGS) entry which is preliminary data.</text>
</comment>
<accession>A0A8S0TE19</accession>
<feature type="signal peptide" evidence="1">
    <location>
        <begin position="1"/>
        <end position="23"/>
    </location>
</feature>
<dbReference type="Gramene" id="OE9A029511T1">
    <property type="protein sequence ID" value="OE9A029511C1"/>
    <property type="gene ID" value="OE9A029511"/>
</dbReference>
<evidence type="ECO:0000313" key="3">
    <source>
        <dbReference type="Proteomes" id="UP000594638"/>
    </source>
</evidence>
<dbReference type="OrthoDB" id="10262769at2759"/>
<feature type="chain" id="PRO_5035760126" evidence="1">
    <location>
        <begin position="24"/>
        <end position="70"/>
    </location>
</feature>
<gene>
    <name evidence="2" type="ORF">OLEA9_A029511</name>
</gene>
<protein>
    <submittedName>
        <fullName evidence="2">Uncharacterized protein</fullName>
    </submittedName>
</protein>
<keyword evidence="3" id="KW-1185">Reference proteome</keyword>
<dbReference type="Proteomes" id="UP000594638">
    <property type="component" value="Unassembled WGS sequence"/>
</dbReference>
<keyword evidence="1" id="KW-0732">Signal</keyword>
<dbReference type="EMBL" id="CACTIH010005809">
    <property type="protein sequence ID" value="CAA3002135.1"/>
    <property type="molecule type" value="Genomic_DNA"/>
</dbReference>
<evidence type="ECO:0000313" key="2">
    <source>
        <dbReference type="EMBL" id="CAA3002135.1"/>
    </source>
</evidence>
<reference evidence="2 3" key="1">
    <citation type="submission" date="2019-12" db="EMBL/GenBank/DDBJ databases">
        <authorList>
            <person name="Alioto T."/>
            <person name="Alioto T."/>
            <person name="Gomez Garrido J."/>
        </authorList>
    </citation>
    <scope>NUCLEOTIDE SEQUENCE [LARGE SCALE GENOMIC DNA]</scope>
</reference>
<name>A0A8S0TE19_OLEEU</name>